<keyword evidence="3" id="KW-1185">Reference proteome</keyword>
<organism evidence="2 3">
    <name type="scientific">Marinobacterium zhoushanense</name>
    <dbReference type="NCBI Taxonomy" id="1679163"/>
    <lineage>
        <taxon>Bacteria</taxon>
        <taxon>Pseudomonadati</taxon>
        <taxon>Pseudomonadota</taxon>
        <taxon>Gammaproteobacteria</taxon>
        <taxon>Oceanospirillales</taxon>
        <taxon>Oceanospirillaceae</taxon>
        <taxon>Marinobacterium</taxon>
    </lineage>
</organism>
<evidence type="ECO:0000313" key="2">
    <source>
        <dbReference type="EMBL" id="GGB94292.1"/>
    </source>
</evidence>
<accession>A0ABQ1KBI5</accession>
<evidence type="ECO:0008006" key="4">
    <source>
        <dbReference type="Google" id="ProtNLM"/>
    </source>
</evidence>
<evidence type="ECO:0000256" key="1">
    <source>
        <dbReference type="SAM" id="MobiDB-lite"/>
    </source>
</evidence>
<dbReference type="PROSITE" id="PS51257">
    <property type="entry name" value="PROKAR_LIPOPROTEIN"/>
    <property type="match status" value="1"/>
</dbReference>
<feature type="region of interest" description="Disordered" evidence="1">
    <location>
        <begin position="48"/>
        <end position="68"/>
    </location>
</feature>
<dbReference type="EMBL" id="BMIJ01000004">
    <property type="protein sequence ID" value="GGB94292.1"/>
    <property type="molecule type" value="Genomic_DNA"/>
</dbReference>
<comment type="caution">
    <text evidence="2">The sequence shown here is derived from an EMBL/GenBank/DDBJ whole genome shotgun (WGS) entry which is preliminary data.</text>
</comment>
<proteinExistence type="predicted"/>
<protein>
    <recommendedName>
        <fullName evidence="4">DUF1311 domain-containing protein</fullName>
    </recommendedName>
</protein>
<reference evidence="3" key="1">
    <citation type="journal article" date="2019" name="Int. J. Syst. Evol. Microbiol.">
        <title>The Global Catalogue of Microorganisms (GCM) 10K type strain sequencing project: providing services to taxonomists for standard genome sequencing and annotation.</title>
        <authorList>
            <consortium name="The Broad Institute Genomics Platform"/>
            <consortium name="The Broad Institute Genome Sequencing Center for Infectious Disease"/>
            <person name="Wu L."/>
            <person name="Ma J."/>
        </authorList>
    </citation>
    <scope>NUCLEOTIDE SEQUENCE [LARGE SCALE GENOMIC DNA]</scope>
    <source>
        <strain evidence="3">CGMCC 1.15341</strain>
    </source>
</reference>
<name>A0ABQ1KBI5_9GAMM</name>
<sequence length="197" mass="22373">MQPWLKNNRDPSHMTFRLFARATSLVLATALISGCDTLPSIPYINQKPAQESSAQTAPAPAKAKPLSRSEKIAKGLSEELDWFPNLDQPLEQLRESYANDPSPAKRSQTLSSITYLYDAQLFLLFQDMLDFLPKDARVQELKEQNAWLDKRQQLLTQAFLREQDKTAARDAASQAFIKATRARIDEIKAKRKLIVLQ</sequence>
<dbReference type="Proteomes" id="UP000629025">
    <property type="component" value="Unassembled WGS sequence"/>
</dbReference>
<evidence type="ECO:0000313" key="3">
    <source>
        <dbReference type="Proteomes" id="UP000629025"/>
    </source>
</evidence>
<gene>
    <name evidence="2" type="ORF">GCM10011352_20430</name>
</gene>